<reference evidence="2" key="2">
    <citation type="submission" date="2015-01" db="EMBL/GenBank/DDBJ databases">
        <title>Evolutionary Origins and Diversification of the Mycorrhizal Mutualists.</title>
        <authorList>
            <consortium name="DOE Joint Genome Institute"/>
            <consortium name="Mycorrhizal Genomics Consortium"/>
            <person name="Kohler A."/>
            <person name="Kuo A."/>
            <person name="Nagy L.G."/>
            <person name="Floudas D."/>
            <person name="Copeland A."/>
            <person name="Barry K.W."/>
            <person name="Cichocki N."/>
            <person name="Veneault-Fourrey C."/>
            <person name="LaButti K."/>
            <person name="Lindquist E.A."/>
            <person name="Lipzen A."/>
            <person name="Lundell T."/>
            <person name="Morin E."/>
            <person name="Murat C."/>
            <person name="Riley R."/>
            <person name="Ohm R."/>
            <person name="Sun H."/>
            <person name="Tunlid A."/>
            <person name="Henrissat B."/>
            <person name="Grigoriev I.V."/>
            <person name="Hibbett D.S."/>
            <person name="Martin F."/>
        </authorList>
    </citation>
    <scope>NUCLEOTIDE SEQUENCE [LARGE SCALE GENOMIC DNA]</scope>
    <source>
        <strain evidence="2">Zn</strain>
    </source>
</reference>
<dbReference type="EMBL" id="KN832893">
    <property type="protein sequence ID" value="KIM93643.1"/>
    <property type="molecule type" value="Genomic_DNA"/>
</dbReference>
<sequence>MTLQHGDETISGSARVLWISMIKFLRQSMSLEHVNLAGYFMTDTNEAWSTVGCEQSVYVTPPRYEGYLLGRIEHFIIHGGPYPFTPQTPDTLSDLDIDGGYDSRTWIPEHSWTWKEDDTWIFASFWLNE</sequence>
<accession>A0A0C3C444</accession>
<organism evidence="1 2">
    <name type="scientific">Oidiodendron maius (strain Zn)</name>
    <dbReference type="NCBI Taxonomy" id="913774"/>
    <lineage>
        <taxon>Eukaryota</taxon>
        <taxon>Fungi</taxon>
        <taxon>Dikarya</taxon>
        <taxon>Ascomycota</taxon>
        <taxon>Pezizomycotina</taxon>
        <taxon>Leotiomycetes</taxon>
        <taxon>Leotiomycetes incertae sedis</taxon>
        <taxon>Myxotrichaceae</taxon>
        <taxon>Oidiodendron</taxon>
    </lineage>
</organism>
<protein>
    <submittedName>
        <fullName evidence="1">Uncharacterized protein</fullName>
    </submittedName>
</protein>
<dbReference type="AlphaFoldDB" id="A0A0C3C444"/>
<keyword evidence="2" id="KW-1185">Reference proteome</keyword>
<gene>
    <name evidence="1" type="ORF">OIDMADRAFT_61288</name>
</gene>
<dbReference type="InParanoid" id="A0A0C3C444"/>
<reference evidence="1 2" key="1">
    <citation type="submission" date="2014-04" db="EMBL/GenBank/DDBJ databases">
        <authorList>
            <consortium name="DOE Joint Genome Institute"/>
            <person name="Kuo A."/>
            <person name="Martino E."/>
            <person name="Perotto S."/>
            <person name="Kohler A."/>
            <person name="Nagy L.G."/>
            <person name="Floudas D."/>
            <person name="Copeland A."/>
            <person name="Barry K.W."/>
            <person name="Cichocki N."/>
            <person name="Veneault-Fourrey C."/>
            <person name="LaButti K."/>
            <person name="Lindquist E.A."/>
            <person name="Lipzen A."/>
            <person name="Lundell T."/>
            <person name="Morin E."/>
            <person name="Murat C."/>
            <person name="Sun H."/>
            <person name="Tunlid A."/>
            <person name="Henrissat B."/>
            <person name="Grigoriev I.V."/>
            <person name="Hibbett D.S."/>
            <person name="Martin F."/>
            <person name="Nordberg H.P."/>
            <person name="Cantor M.N."/>
            <person name="Hua S.X."/>
        </authorList>
    </citation>
    <scope>NUCLEOTIDE SEQUENCE [LARGE SCALE GENOMIC DNA]</scope>
    <source>
        <strain evidence="1 2">Zn</strain>
    </source>
</reference>
<dbReference type="OrthoDB" id="4156171at2759"/>
<proteinExistence type="predicted"/>
<dbReference type="HOGENOM" id="CLU_1949442_0_0_1"/>
<evidence type="ECO:0000313" key="2">
    <source>
        <dbReference type="Proteomes" id="UP000054321"/>
    </source>
</evidence>
<name>A0A0C3C444_OIDMZ</name>
<dbReference type="Proteomes" id="UP000054321">
    <property type="component" value="Unassembled WGS sequence"/>
</dbReference>
<evidence type="ECO:0000313" key="1">
    <source>
        <dbReference type="EMBL" id="KIM93643.1"/>
    </source>
</evidence>